<feature type="compositionally biased region" description="Low complexity" evidence="2">
    <location>
        <begin position="800"/>
        <end position="813"/>
    </location>
</feature>
<feature type="region of interest" description="Disordered" evidence="2">
    <location>
        <begin position="506"/>
        <end position="926"/>
    </location>
</feature>
<comment type="caution">
    <text evidence="4">The sequence shown here is derived from an EMBL/GenBank/DDBJ whole genome shotgun (WGS) entry which is preliminary data.</text>
</comment>
<dbReference type="PANTHER" id="PTHR13166">
    <property type="entry name" value="PROTEIN C6ORF149"/>
    <property type="match status" value="1"/>
</dbReference>
<gene>
    <name evidence="4" type="ORF">N7476_011002</name>
</gene>
<dbReference type="InterPro" id="IPR008011">
    <property type="entry name" value="Complex1_LYR_dom"/>
</dbReference>
<evidence type="ECO:0000313" key="4">
    <source>
        <dbReference type="EMBL" id="KAJ5299445.1"/>
    </source>
</evidence>
<dbReference type="PANTHER" id="PTHR13166:SF7">
    <property type="entry name" value="LYR MOTIF-CONTAINING PROTEIN 4"/>
    <property type="match status" value="1"/>
</dbReference>
<feature type="compositionally biased region" description="Acidic residues" evidence="2">
    <location>
        <begin position="577"/>
        <end position="598"/>
    </location>
</feature>
<dbReference type="CDD" id="cd20264">
    <property type="entry name" value="Complex1_LYR_LYRM4"/>
    <property type="match status" value="1"/>
</dbReference>
<feature type="compositionally biased region" description="Acidic residues" evidence="2">
    <location>
        <begin position="768"/>
        <end position="788"/>
    </location>
</feature>
<dbReference type="AlphaFoldDB" id="A0A9W9PLQ6"/>
<organism evidence="4 5">
    <name type="scientific">Penicillium atrosanguineum</name>
    <dbReference type="NCBI Taxonomy" id="1132637"/>
    <lineage>
        <taxon>Eukaryota</taxon>
        <taxon>Fungi</taxon>
        <taxon>Dikarya</taxon>
        <taxon>Ascomycota</taxon>
        <taxon>Pezizomycotina</taxon>
        <taxon>Eurotiomycetes</taxon>
        <taxon>Eurotiomycetidae</taxon>
        <taxon>Eurotiales</taxon>
        <taxon>Aspergillaceae</taxon>
        <taxon>Penicillium</taxon>
    </lineage>
</organism>
<protein>
    <submittedName>
        <fullName evidence="4">LYR family protein</fullName>
    </submittedName>
</protein>
<comment type="similarity">
    <text evidence="1">Belongs to the complex I LYR family.</text>
</comment>
<name>A0A9W9PLQ6_9EURO</name>
<evidence type="ECO:0000313" key="5">
    <source>
        <dbReference type="Proteomes" id="UP001147746"/>
    </source>
</evidence>
<reference evidence="4" key="2">
    <citation type="journal article" date="2023" name="IMA Fungus">
        <title>Comparative genomic study of the Penicillium genus elucidates a diverse pangenome and 15 lateral gene transfer events.</title>
        <authorList>
            <person name="Petersen C."/>
            <person name="Sorensen T."/>
            <person name="Nielsen M.R."/>
            <person name="Sondergaard T.E."/>
            <person name="Sorensen J.L."/>
            <person name="Fitzpatrick D.A."/>
            <person name="Frisvad J.C."/>
            <person name="Nielsen K.L."/>
        </authorList>
    </citation>
    <scope>NUCLEOTIDE SEQUENCE</scope>
    <source>
        <strain evidence="4">IBT 21472</strain>
    </source>
</reference>
<dbReference type="OrthoDB" id="275715at2759"/>
<dbReference type="InterPro" id="IPR051522">
    <property type="entry name" value="ISC_assembly_LYR"/>
</dbReference>
<dbReference type="GO" id="GO:0016226">
    <property type="term" value="P:iron-sulfur cluster assembly"/>
    <property type="evidence" value="ECO:0007669"/>
    <property type="project" value="InterPro"/>
</dbReference>
<feature type="compositionally biased region" description="Low complexity" evidence="2">
    <location>
        <begin position="863"/>
        <end position="904"/>
    </location>
</feature>
<proteinExistence type="inferred from homology"/>
<dbReference type="InterPro" id="IPR045297">
    <property type="entry name" value="Complex1_LYR_LYRM4"/>
</dbReference>
<accession>A0A9W9PLQ6</accession>
<feature type="compositionally biased region" description="Low complexity" evidence="2">
    <location>
        <begin position="659"/>
        <end position="674"/>
    </location>
</feature>
<reference evidence="4" key="1">
    <citation type="submission" date="2022-12" db="EMBL/GenBank/DDBJ databases">
        <authorList>
            <person name="Petersen C."/>
        </authorList>
    </citation>
    <scope>NUCLEOTIDE SEQUENCE</scope>
    <source>
        <strain evidence="4">IBT 21472</strain>
    </source>
</reference>
<feature type="compositionally biased region" description="Polar residues" evidence="2">
    <location>
        <begin position="714"/>
        <end position="740"/>
    </location>
</feature>
<feature type="compositionally biased region" description="Basic and acidic residues" evidence="2">
    <location>
        <begin position="841"/>
        <end position="854"/>
    </location>
</feature>
<dbReference type="GO" id="GO:0005739">
    <property type="term" value="C:mitochondrion"/>
    <property type="evidence" value="ECO:0007669"/>
    <property type="project" value="TreeGrafter"/>
</dbReference>
<dbReference type="GO" id="GO:1990221">
    <property type="term" value="C:L-cysteine desulfurase complex"/>
    <property type="evidence" value="ECO:0007669"/>
    <property type="project" value="TreeGrafter"/>
</dbReference>
<dbReference type="Pfam" id="PF05347">
    <property type="entry name" value="Complex1_LYR"/>
    <property type="match status" value="1"/>
</dbReference>
<dbReference type="Proteomes" id="UP001147746">
    <property type="component" value="Unassembled WGS sequence"/>
</dbReference>
<evidence type="ECO:0000256" key="2">
    <source>
        <dbReference type="SAM" id="MobiDB-lite"/>
    </source>
</evidence>
<keyword evidence="5" id="KW-1185">Reference proteome</keyword>
<dbReference type="EMBL" id="JAPZBO010000010">
    <property type="protein sequence ID" value="KAJ5299445.1"/>
    <property type="molecule type" value="Genomic_DNA"/>
</dbReference>
<feature type="domain" description="Complex 1 LYR protein" evidence="3">
    <location>
        <begin position="112"/>
        <end position="168"/>
    </location>
</feature>
<evidence type="ECO:0000256" key="1">
    <source>
        <dbReference type="ARBA" id="ARBA00009508"/>
    </source>
</evidence>
<feature type="compositionally biased region" description="Basic residues" evidence="2">
    <location>
        <begin position="516"/>
        <end position="536"/>
    </location>
</feature>
<sequence>MLWGFCKTENRGAQELGPGNSVILASPNAKEFPALRFAQIPNFLTVHHFELSAVDKRPESVADFTLDVFCAIPRLSFPQIALERSRLSFDLFIFALPFTMSVASLHRDTAFQARSLFRSLMRQSSQFSNYNFREYARRKTRDSFREHQNESEERRIQELIQTGLQDLRLLKRQTVISQFYQLDKMVVEGQKSGKEKGDHGNIVRQKDTGHVMLPTILRHRNATEATLRSAHPLQLRQSTPPSFHTHPSASGYFERLISRSFGFRSSRSGRHLDGPNRTRTGQIDHDVFEGLPVRRWSKQTHTYSQAPKAVDDSDFGVQGPGAPVLPELPMPRDSDLLPAVSKALLRAARAGCIYIRQNTTAAEKEENDQNKTDDQTTGAVQMDRSFTSRKWLTLPKHMEPPEAEFLAKRRPGLLSLYGGASVDGSSGSLPMRRTKFKKVDPETGNISIYEAWVPEGHRIEGEVTGDVQTLAEQSSVPVKPETPAPGTIVEGVGIVNSEGVVVAEAGSAAVMEPPKRRPPPPKRKSKGIGKGRKKKVMFAPGEGADASTVHGVAPGAEGGTPASGEGQDSRMTVDQSGQDDDDEDGEDGEESDEGDESMMDAKTPETPGGQSGAEFTPQPSADTLAESKDVDMADVAPEAQVAGSGQEPPSQLPAAATETPQTDADAPASPSATPGLPTETIEEITAEQPVPTTTESVGDEAPKEESEAPEPSSLPTTNSAAEPSANENPAQEVSQPSTSEVKAEAQFEGVDETSLAPPSADLEKPVDEPSEPAEEEEPVQPTEASEETTESKPAVDELAQSEAEAQESTDASAPEAAKGQEASPEADVGISEAQEDVEMGDAPRPEPVTAKDDESPSESQPTEIEPVESAPEPVPSTEDAAPAETEPEASAPPAEQEASPIPESTQAESAPEENKDEPEAPPAESA</sequence>
<evidence type="ECO:0000259" key="3">
    <source>
        <dbReference type="Pfam" id="PF05347"/>
    </source>
</evidence>